<dbReference type="InterPro" id="IPR024747">
    <property type="entry name" value="Pyridox_Oxase-rel"/>
</dbReference>
<keyword evidence="2" id="KW-1185">Reference proteome</keyword>
<dbReference type="AlphaFoldDB" id="A0A6A7B455"/>
<dbReference type="Pfam" id="PF12900">
    <property type="entry name" value="Pyridox_ox_2"/>
    <property type="match status" value="1"/>
</dbReference>
<dbReference type="Proteomes" id="UP000799423">
    <property type="component" value="Unassembled WGS sequence"/>
</dbReference>
<dbReference type="EMBL" id="MU006308">
    <property type="protein sequence ID" value="KAF2850093.1"/>
    <property type="molecule type" value="Genomic_DNA"/>
</dbReference>
<evidence type="ECO:0000313" key="2">
    <source>
        <dbReference type="Proteomes" id="UP000799423"/>
    </source>
</evidence>
<name>A0A6A7B455_9PLEO</name>
<dbReference type="SUPFAM" id="SSF50475">
    <property type="entry name" value="FMN-binding split barrel"/>
    <property type="match status" value="1"/>
</dbReference>
<dbReference type="PANTHER" id="PTHR34071">
    <property type="entry name" value="5-NITROIMIDAZOLE ANTIBIOTICS RESISTANCE PROTEIN, NIMA-FAMILY-RELATED PROTEIN-RELATED"/>
    <property type="match status" value="1"/>
</dbReference>
<protein>
    <submittedName>
        <fullName evidence="1">5-nitroimidazole antibiotic resistance protein</fullName>
    </submittedName>
</protein>
<dbReference type="Gene3D" id="2.30.110.10">
    <property type="entry name" value="Electron Transport, Fmn-binding Protein, Chain A"/>
    <property type="match status" value="1"/>
</dbReference>
<sequence length="270" mass="29340">MAEPCYPTTAVNKLGRLAKRGSYDYRTIHTILNTCPILHVSFNDPDHPFPVVLPMIGCTGNFENQDADPLTTEQDLYIHGYVSGRMFRKGKEATTGEGEEGEGLPITVAASFLDGLVLSLTPFHNSLNYRSATAQGHATLLSPTTSQPEINYALKLITNSLAPTRWENSRLPPTPAELKSTSILKIRIQTASAKVRTGGPSEDRKDLKDGELVGRVWTGVVPYWGVWGEPVGSGVPGGREDVEGYIEEWRVGENARAEEYAIGAVAEGGK</sequence>
<dbReference type="InterPro" id="IPR012349">
    <property type="entry name" value="Split_barrel_FMN-bd"/>
</dbReference>
<organism evidence="1 2">
    <name type="scientific">Plenodomus tracheiphilus IPT5</name>
    <dbReference type="NCBI Taxonomy" id="1408161"/>
    <lineage>
        <taxon>Eukaryota</taxon>
        <taxon>Fungi</taxon>
        <taxon>Dikarya</taxon>
        <taxon>Ascomycota</taxon>
        <taxon>Pezizomycotina</taxon>
        <taxon>Dothideomycetes</taxon>
        <taxon>Pleosporomycetidae</taxon>
        <taxon>Pleosporales</taxon>
        <taxon>Pleosporineae</taxon>
        <taxon>Leptosphaeriaceae</taxon>
        <taxon>Plenodomus</taxon>
    </lineage>
</organism>
<accession>A0A6A7B455</accession>
<dbReference type="OrthoDB" id="444432at2759"/>
<reference evidence="1" key="1">
    <citation type="submission" date="2020-01" db="EMBL/GenBank/DDBJ databases">
        <authorList>
            <consortium name="DOE Joint Genome Institute"/>
            <person name="Haridas S."/>
            <person name="Albert R."/>
            <person name="Binder M."/>
            <person name="Bloem J."/>
            <person name="Labutti K."/>
            <person name="Salamov A."/>
            <person name="Andreopoulos B."/>
            <person name="Baker S.E."/>
            <person name="Barry K."/>
            <person name="Bills G."/>
            <person name="Bluhm B.H."/>
            <person name="Cannon C."/>
            <person name="Castanera R."/>
            <person name="Culley D.E."/>
            <person name="Daum C."/>
            <person name="Ezra D."/>
            <person name="Gonzalez J.B."/>
            <person name="Henrissat B."/>
            <person name="Kuo A."/>
            <person name="Liang C."/>
            <person name="Lipzen A."/>
            <person name="Lutzoni F."/>
            <person name="Magnuson J."/>
            <person name="Mondo S."/>
            <person name="Nolan M."/>
            <person name="Ohm R."/>
            <person name="Pangilinan J."/>
            <person name="Park H.-J."/>
            <person name="Ramirez L."/>
            <person name="Alfaro M."/>
            <person name="Sun H."/>
            <person name="Tritt A."/>
            <person name="Yoshinaga Y."/>
            <person name="Zwiers L.-H."/>
            <person name="Turgeon B.G."/>
            <person name="Goodwin S.B."/>
            <person name="Spatafora J.W."/>
            <person name="Crous P.W."/>
            <person name="Grigoriev I.V."/>
        </authorList>
    </citation>
    <scope>NUCLEOTIDE SEQUENCE</scope>
    <source>
        <strain evidence="1">IPT5</strain>
    </source>
</reference>
<gene>
    <name evidence="1" type="ORF">T440DRAFT_451181</name>
</gene>
<evidence type="ECO:0000313" key="1">
    <source>
        <dbReference type="EMBL" id="KAF2850093.1"/>
    </source>
</evidence>
<dbReference type="PANTHER" id="PTHR34071:SF2">
    <property type="entry name" value="FLAVIN-NUCLEOTIDE-BINDING PROTEIN"/>
    <property type="match status" value="1"/>
</dbReference>
<proteinExistence type="predicted"/>